<dbReference type="PANTHER" id="PTHR42877:SF1">
    <property type="entry name" value="FAD-BINDING MONOOXYGENASE STCW"/>
    <property type="match status" value="1"/>
</dbReference>
<dbReference type="InterPro" id="IPR036188">
    <property type="entry name" value="FAD/NAD-bd_sf"/>
</dbReference>
<feature type="compositionally biased region" description="Low complexity" evidence="7">
    <location>
        <begin position="808"/>
        <end position="832"/>
    </location>
</feature>
<name>A0A3E2HDI9_SCYLI</name>
<dbReference type="InterPro" id="IPR051209">
    <property type="entry name" value="FAD-bind_Monooxygenase_sf"/>
</dbReference>
<accession>A0A3E2HDI9</accession>
<dbReference type="GO" id="GO:0050660">
    <property type="term" value="F:flavin adenine dinucleotide binding"/>
    <property type="evidence" value="ECO:0007669"/>
    <property type="project" value="InterPro"/>
</dbReference>
<sequence>MAPDSSNLYTNGSQGNGGTSDRYEIPDVLLFDPKHRKIKVLTIGAGVSGIMMAYKIQKQCENVEHVIYEKNDDIGGTWLENRYPGCACDVPSHAYTFNFALNPEWSRYNSHSEEIWRYLDKVCEVFDFRKFMTFKTEVIGCYWDEDVGQWTVKLRTKGNRPGEYKEFEEKCDILLHGTGILNNYKWPDVEGLHSFKGKVIHTANWPKDYQEEQWKNESVAIIGSGSSSVQTLPTMQPYVKHIDTFVRTPIWFVPVAGNGGDGLIYTEDEKQEFRRNIPAMLKYTKKLETMINGDWNMFFKDSEVQKKAQELLGARMTEMIKDERLLKGYTPKFGVGCRRITPGDPYMRAIQQPNVDVQFAHVVKITEDSVVDSNGNSFKPDTIICATGFDVSYRPRFPVVGRNGVDLRDKWKVRPESYLGLSVPDIPNFITFIGPTFPVENGSVMGPLTQVGNYAVKMIKKMQTEFIHSFEPKQDVTDAFNEHTQELLKQTVWTDDCRAWYRDNETGRVKAVYPGSSLHYYRLTENPRYEDYNFKYQNKHNQWAFLGRGFTSENFIEGADNCPWHSEEFIDPKWLPVIESGELKYDNGNASSSDSLKHREARIRVANAGVLELEHLMEESAISDEQFDTIMNALPVETPLSGAGASRAVAGPAATPSSASSPTNAMARLNVNDQQQFRAVEPTPVAQASAPQEPAEIGRARALYRYADSNPNDCQLEPGDIISVYEHMNADWWMGKNTRTGKVGIFPRNYVDPVSAPPPGPPGGFDGGAPPPAYYDPKFNNGGYPGQPQYQQQQQLYGQQQPPPSGPSDPYNSSAPPMAMANPPAADQQQQPGGSKVGEYGKKFGKKLGNAAIFGAGATLGADVVNSIF</sequence>
<dbReference type="OrthoDB" id="74360at2759"/>
<evidence type="ECO:0000256" key="1">
    <source>
        <dbReference type="ARBA" id="ARBA00010139"/>
    </source>
</evidence>
<dbReference type="GO" id="GO:0004499">
    <property type="term" value="F:N,N-dimethylaniline monooxygenase activity"/>
    <property type="evidence" value="ECO:0007669"/>
    <property type="project" value="InterPro"/>
</dbReference>
<evidence type="ECO:0000256" key="4">
    <source>
        <dbReference type="ARBA" id="ARBA00022827"/>
    </source>
</evidence>
<evidence type="ECO:0000256" key="6">
    <source>
        <dbReference type="PROSITE-ProRule" id="PRU00192"/>
    </source>
</evidence>
<reference evidence="9 10" key="1">
    <citation type="submission" date="2018-05" db="EMBL/GenBank/DDBJ databases">
        <title>Draft genome sequence of Scytalidium lignicola DSM 105466, a ubiquitous saprotrophic fungus.</title>
        <authorList>
            <person name="Buettner E."/>
            <person name="Gebauer A.M."/>
            <person name="Hofrichter M."/>
            <person name="Liers C."/>
            <person name="Kellner H."/>
        </authorList>
    </citation>
    <scope>NUCLEOTIDE SEQUENCE [LARGE SCALE GENOMIC DNA]</scope>
    <source>
        <strain evidence="9 10">DSM 105466</strain>
    </source>
</reference>
<proteinExistence type="inferred from homology"/>
<dbReference type="AlphaFoldDB" id="A0A3E2HDI9"/>
<gene>
    <name evidence="9" type="ORF">B7463_g5169</name>
</gene>
<dbReference type="STRING" id="5539.A0A3E2HDI9"/>
<evidence type="ECO:0000256" key="3">
    <source>
        <dbReference type="ARBA" id="ARBA00022630"/>
    </source>
</evidence>
<dbReference type="InterPro" id="IPR001452">
    <property type="entry name" value="SH3_domain"/>
</dbReference>
<comment type="caution">
    <text evidence="9">The sequence shown here is derived from an EMBL/GenBank/DDBJ whole genome shotgun (WGS) entry which is preliminary data.</text>
</comment>
<dbReference type="PROSITE" id="PS50002">
    <property type="entry name" value="SH3"/>
    <property type="match status" value="1"/>
</dbReference>
<feature type="non-terminal residue" evidence="9">
    <location>
        <position position="869"/>
    </location>
</feature>
<keyword evidence="10" id="KW-1185">Reference proteome</keyword>
<dbReference type="SUPFAM" id="SSF51905">
    <property type="entry name" value="FAD/NAD(P)-binding domain"/>
    <property type="match status" value="1"/>
</dbReference>
<dbReference type="Gene3D" id="2.30.30.40">
    <property type="entry name" value="SH3 Domains"/>
    <property type="match status" value="1"/>
</dbReference>
<feature type="compositionally biased region" description="Polar residues" evidence="7">
    <location>
        <begin position="1"/>
        <end position="13"/>
    </location>
</feature>
<evidence type="ECO:0000256" key="5">
    <source>
        <dbReference type="ARBA" id="ARBA00023002"/>
    </source>
</evidence>
<dbReference type="InterPro" id="IPR036028">
    <property type="entry name" value="SH3-like_dom_sf"/>
</dbReference>
<evidence type="ECO:0000313" key="9">
    <source>
        <dbReference type="EMBL" id="RFU31171.1"/>
    </source>
</evidence>
<dbReference type="EMBL" id="NCSJ02000082">
    <property type="protein sequence ID" value="RFU31171.1"/>
    <property type="molecule type" value="Genomic_DNA"/>
</dbReference>
<keyword evidence="2 6" id="KW-0728">SH3 domain</keyword>
<feature type="domain" description="SH3" evidence="8">
    <location>
        <begin position="695"/>
        <end position="756"/>
    </location>
</feature>
<dbReference type="PANTHER" id="PTHR42877">
    <property type="entry name" value="L-ORNITHINE N(5)-MONOOXYGENASE-RELATED"/>
    <property type="match status" value="1"/>
</dbReference>
<feature type="region of interest" description="Disordered" evidence="7">
    <location>
        <begin position="754"/>
        <end position="842"/>
    </location>
</feature>
<dbReference type="GO" id="GO:0050661">
    <property type="term" value="F:NADP binding"/>
    <property type="evidence" value="ECO:0007669"/>
    <property type="project" value="InterPro"/>
</dbReference>
<dbReference type="SMART" id="SM00326">
    <property type="entry name" value="SH3"/>
    <property type="match status" value="1"/>
</dbReference>
<keyword evidence="4" id="KW-0274">FAD</keyword>
<keyword evidence="5" id="KW-0560">Oxidoreductase</keyword>
<evidence type="ECO:0000259" key="8">
    <source>
        <dbReference type="PROSITE" id="PS50002"/>
    </source>
</evidence>
<feature type="non-terminal residue" evidence="9">
    <location>
        <position position="1"/>
    </location>
</feature>
<protein>
    <recommendedName>
        <fullName evidence="8">SH3 domain-containing protein</fullName>
    </recommendedName>
</protein>
<dbReference type="Gene3D" id="3.50.50.60">
    <property type="entry name" value="FAD/NAD(P)-binding domain"/>
    <property type="match status" value="2"/>
</dbReference>
<organism evidence="9 10">
    <name type="scientific">Scytalidium lignicola</name>
    <name type="common">Hyphomycete</name>
    <dbReference type="NCBI Taxonomy" id="5539"/>
    <lineage>
        <taxon>Eukaryota</taxon>
        <taxon>Fungi</taxon>
        <taxon>Dikarya</taxon>
        <taxon>Ascomycota</taxon>
        <taxon>Pezizomycotina</taxon>
        <taxon>Leotiomycetes</taxon>
        <taxon>Leotiomycetes incertae sedis</taxon>
        <taxon>Scytalidium</taxon>
    </lineage>
</organism>
<dbReference type="Pfam" id="PF00743">
    <property type="entry name" value="FMO-like"/>
    <property type="match status" value="1"/>
</dbReference>
<evidence type="ECO:0000256" key="2">
    <source>
        <dbReference type="ARBA" id="ARBA00022443"/>
    </source>
</evidence>
<dbReference type="CDD" id="cd00174">
    <property type="entry name" value="SH3"/>
    <property type="match status" value="1"/>
</dbReference>
<dbReference type="InterPro" id="IPR020946">
    <property type="entry name" value="Flavin_mOase-like"/>
</dbReference>
<comment type="similarity">
    <text evidence="1">Belongs to the FAD-binding monooxygenase family.</text>
</comment>
<feature type="region of interest" description="Disordered" evidence="7">
    <location>
        <begin position="1"/>
        <end position="20"/>
    </location>
</feature>
<keyword evidence="3" id="KW-0285">Flavoprotein</keyword>
<evidence type="ECO:0000256" key="7">
    <source>
        <dbReference type="SAM" id="MobiDB-lite"/>
    </source>
</evidence>
<feature type="region of interest" description="Disordered" evidence="7">
    <location>
        <begin position="643"/>
        <end position="662"/>
    </location>
</feature>
<dbReference type="Pfam" id="PF00018">
    <property type="entry name" value="SH3_1"/>
    <property type="match status" value="1"/>
</dbReference>
<evidence type="ECO:0000313" key="10">
    <source>
        <dbReference type="Proteomes" id="UP000258309"/>
    </source>
</evidence>
<dbReference type="Proteomes" id="UP000258309">
    <property type="component" value="Unassembled WGS sequence"/>
</dbReference>
<dbReference type="SUPFAM" id="SSF50044">
    <property type="entry name" value="SH3-domain"/>
    <property type="match status" value="1"/>
</dbReference>
<feature type="compositionally biased region" description="Low complexity" evidence="7">
    <location>
        <begin position="786"/>
        <end position="800"/>
    </location>
</feature>